<feature type="chain" id="PRO_5040729313" evidence="1">
    <location>
        <begin position="19"/>
        <end position="112"/>
    </location>
</feature>
<feature type="signal peptide" evidence="1">
    <location>
        <begin position="1"/>
        <end position="18"/>
    </location>
</feature>
<keyword evidence="1" id="KW-0732">Signal</keyword>
<evidence type="ECO:0000256" key="1">
    <source>
        <dbReference type="SAM" id="SignalP"/>
    </source>
</evidence>
<evidence type="ECO:0000313" key="2">
    <source>
        <dbReference type="EMBL" id="GMG20836.1"/>
    </source>
</evidence>
<proteinExistence type="predicted"/>
<protein>
    <submittedName>
        <fullName evidence="2">Unnamed protein product</fullName>
    </submittedName>
</protein>
<accession>A0A9W7DHK1</accession>
<sequence>MKFSTILFTFSVLGSTSAALFGDNVQKRDNLQRRDDDPEQCTTYTYTPTPQVISQCGHMLVTFTDSACSTATESIETPSITCSPFTGTTYTYTCTYSYTLTHTQPVTELICY</sequence>
<dbReference type="EMBL" id="BSXU01000482">
    <property type="protein sequence ID" value="GMG20836.1"/>
    <property type="molecule type" value="Genomic_DNA"/>
</dbReference>
<dbReference type="AlphaFoldDB" id="A0A9W7DHK1"/>
<dbReference type="Proteomes" id="UP001165063">
    <property type="component" value="Unassembled WGS sequence"/>
</dbReference>
<comment type="caution">
    <text evidence="2">The sequence shown here is derived from an EMBL/GenBank/DDBJ whole genome shotgun (WGS) entry which is preliminary data.</text>
</comment>
<evidence type="ECO:0000313" key="3">
    <source>
        <dbReference type="Proteomes" id="UP001165063"/>
    </source>
</evidence>
<reference evidence="2" key="1">
    <citation type="submission" date="2023-04" db="EMBL/GenBank/DDBJ databases">
        <title>Ambrosiozyma monospora NBRC 1965.</title>
        <authorList>
            <person name="Ichikawa N."/>
            <person name="Sato H."/>
            <person name="Tonouchi N."/>
        </authorList>
    </citation>
    <scope>NUCLEOTIDE SEQUENCE</scope>
    <source>
        <strain evidence="2">NBRC 1965</strain>
    </source>
</reference>
<name>A0A9W7DHK1_AMBMO</name>
<keyword evidence="3" id="KW-1185">Reference proteome</keyword>
<gene>
    <name evidence="2" type="ORF">Amon01_000153100</name>
</gene>
<organism evidence="2 3">
    <name type="scientific">Ambrosiozyma monospora</name>
    <name type="common">Yeast</name>
    <name type="synonym">Endomycopsis monosporus</name>
    <dbReference type="NCBI Taxonomy" id="43982"/>
    <lineage>
        <taxon>Eukaryota</taxon>
        <taxon>Fungi</taxon>
        <taxon>Dikarya</taxon>
        <taxon>Ascomycota</taxon>
        <taxon>Saccharomycotina</taxon>
        <taxon>Pichiomycetes</taxon>
        <taxon>Pichiales</taxon>
        <taxon>Pichiaceae</taxon>
        <taxon>Ambrosiozyma</taxon>
    </lineage>
</organism>